<dbReference type="AlphaFoldDB" id="A0A1G1VTG3"/>
<keyword evidence="1" id="KW-0732">Signal</keyword>
<organism evidence="2 3">
    <name type="scientific">Candidatus Chisholmbacteria bacterium RIFCSPHIGHO2_01_FULL_52_32</name>
    <dbReference type="NCBI Taxonomy" id="1797591"/>
    <lineage>
        <taxon>Bacteria</taxon>
        <taxon>Candidatus Chisholmiibacteriota</taxon>
    </lineage>
</organism>
<dbReference type="InterPro" id="IPR023833">
    <property type="entry name" value="Signal_pept_SipW-depend-type"/>
</dbReference>
<proteinExistence type="predicted"/>
<dbReference type="Proteomes" id="UP000179233">
    <property type="component" value="Unassembled WGS sequence"/>
</dbReference>
<protein>
    <submittedName>
        <fullName evidence="2">Uncharacterized protein</fullName>
    </submittedName>
</protein>
<dbReference type="EMBL" id="MHCJ01000003">
    <property type="protein sequence ID" value="OGY18614.1"/>
    <property type="molecule type" value="Genomic_DNA"/>
</dbReference>
<evidence type="ECO:0000313" key="3">
    <source>
        <dbReference type="Proteomes" id="UP000179233"/>
    </source>
</evidence>
<dbReference type="NCBIfam" id="TIGR04088">
    <property type="entry name" value="cognate_SipW"/>
    <property type="match status" value="1"/>
</dbReference>
<accession>A0A1G1VTG3</accession>
<evidence type="ECO:0000313" key="2">
    <source>
        <dbReference type="EMBL" id="OGY18614.1"/>
    </source>
</evidence>
<gene>
    <name evidence="2" type="ORF">A2786_03900</name>
</gene>
<comment type="caution">
    <text evidence="2">The sequence shown here is derived from an EMBL/GenBank/DDBJ whole genome shotgun (WGS) entry which is preliminary data.</text>
</comment>
<feature type="signal peptide" evidence="1">
    <location>
        <begin position="1"/>
        <end position="26"/>
    </location>
</feature>
<feature type="chain" id="PRO_5009581075" evidence="1">
    <location>
        <begin position="27"/>
        <end position="284"/>
    </location>
</feature>
<name>A0A1G1VTG3_9BACT</name>
<reference evidence="2 3" key="1">
    <citation type="journal article" date="2016" name="Nat. Commun.">
        <title>Thousands of microbial genomes shed light on interconnected biogeochemical processes in an aquifer system.</title>
        <authorList>
            <person name="Anantharaman K."/>
            <person name="Brown C.T."/>
            <person name="Hug L.A."/>
            <person name="Sharon I."/>
            <person name="Castelle C.J."/>
            <person name="Probst A.J."/>
            <person name="Thomas B.C."/>
            <person name="Singh A."/>
            <person name="Wilkins M.J."/>
            <person name="Karaoz U."/>
            <person name="Brodie E.L."/>
            <person name="Williams K.H."/>
            <person name="Hubbard S.S."/>
            <person name="Banfield J.F."/>
        </authorList>
    </citation>
    <scope>NUCLEOTIDE SEQUENCE [LARGE SCALE GENOMIC DNA]</scope>
</reference>
<sequence length="284" mass="30360">MKKLFVSLVTLAAVGALGFGATRAFFSDTETSTGNTFQAGGLDLKVDSECHYFQNNEAIGCDGFGTWGEADLVPGIHKFFNFTDIKPGDYGEDTLSLHVVGNDAWGRLVIGDFQDSDNTCPEPEEEAEGEPCGTEGELGENLLVSVWLDQGISVGFGGKPSPQGGDAGEGDNIRQTQEPFLIAETTLDQLPSTIDLTQELADYRQSISATCDFYDPDGDGQTGGPGYCQGLATDGRLVGSVTYYFAIAWELPASVGNEVQTDSVGFDLAFEVEQTRNNPTPFEI</sequence>
<evidence type="ECO:0000256" key="1">
    <source>
        <dbReference type="SAM" id="SignalP"/>
    </source>
</evidence>